<organism evidence="1 2">
    <name type="scientific">Effrenium voratum</name>
    <dbReference type="NCBI Taxonomy" id="2562239"/>
    <lineage>
        <taxon>Eukaryota</taxon>
        <taxon>Sar</taxon>
        <taxon>Alveolata</taxon>
        <taxon>Dinophyceae</taxon>
        <taxon>Suessiales</taxon>
        <taxon>Symbiodiniaceae</taxon>
        <taxon>Effrenium</taxon>
    </lineage>
</organism>
<sequence>MTVLVALAEFAQLRALARLRSTGRAGKAAVQSLLSASRVATMCSWREAIWVSPIPVLERLAEALVAPPLALEARNALLDALSEVAQKQNLCRLRVR</sequence>
<keyword evidence="2" id="KW-1185">Reference proteome</keyword>
<name>A0AA36JEL3_9DINO</name>
<evidence type="ECO:0000313" key="1">
    <source>
        <dbReference type="EMBL" id="CAJ1403674.1"/>
    </source>
</evidence>
<evidence type="ECO:0000313" key="2">
    <source>
        <dbReference type="Proteomes" id="UP001178507"/>
    </source>
</evidence>
<protein>
    <submittedName>
        <fullName evidence="1">Uncharacterized protein</fullName>
    </submittedName>
</protein>
<comment type="caution">
    <text evidence="1">The sequence shown here is derived from an EMBL/GenBank/DDBJ whole genome shotgun (WGS) entry which is preliminary data.</text>
</comment>
<dbReference type="AlphaFoldDB" id="A0AA36JEL3"/>
<accession>A0AA36JEL3</accession>
<proteinExistence type="predicted"/>
<gene>
    <name evidence="1" type="ORF">EVOR1521_LOCUS26296</name>
</gene>
<reference evidence="1" key="1">
    <citation type="submission" date="2023-08" db="EMBL/GenBank/DDBJ databases">
        <authorList>
            <person name="Chen Y."/>
            <person name="Shah S."/>
            <person name="Dougan E. K."/>
            <person name="Thang M."/>
            <person name="Chan C."/>
        </authorList>
    </citation>
    <scope>NUCLEOTIDE SEQUENCE</scope>
</reference>
<dbReference type="EMBL" id="CAUJNA010003505">
    <property type="protein sequence ID" value="CAJ1403674.1"/>
    <property type="molecule type" value="Genomic_DNA"/>
</dbReference>
<dbReference type="Proteomes" id="UP001178507">
    <property type="component" value="Unassembled WGS sequence"/>
</dbReference>